<feature type="non-terminal residue" evidence="1">
    <location>
        <position position="126"/>
    </location>
</feature>
<gene>
    <name evidence="1" type="ORF">AVDCRST_MAG01-01-3669</name>
</gene>
<name>A0A6J4QCR3_9ACTN</name>
<reference evidence="1" key="1">
    <citation type="submission" date="2020-02" db="EMBL/GenBank/DDBJ databases">
        <authorList>
            <person name="Meier V. D."/>
        </authorList>
    </citation>
    <scope>NUCLEOTIDE SEQUENCE</scope>
    <source>
        <strain evidence="1">AVDCRST_MAG01</strain>
    </source>
</reference>
<dbReference type="EMBL" id="CADCUW010000476">
    <property type="protein sequence ID" value="CAA9441273.1"/>
    <property type="molecule type" value="Genomic_DNA"/>
</dbReference>
<evidence type="ECO:0000313" key="1">
    <source>
        <dbReference type="EMBL" id="CAA9441273.1"/>
    </source>
</evidence>
<protein>
    <submittedName>
        <fullName evidence="1">Uncharacterized protein</fullName>
    </submittedName>
</protein>
<sequence>MCSFIIRLPGLDERVDEDELALARHDVAAVLPARRVLAYVDGAPRQAEVRVGDREVLAEAALHQGRLQSLERVEVVAYLPQHEVRVGPQAHQRERPQEHLPAVLLDGREELSAARLPLLLRETAPQ</sequence>
<accession>A0A6J4QCR3</accession>
<dbReference type="AlphaFoldDB" id="A0A6J4QCR3"/>
<organism evidence="1">
    <name type="scientific">uncultured Rubrobacteraceae bacterium</name>
    <dbReference type="NCBI Taxonomy" id="349277"/>
    <lineage>
        <taxon>Bacteria</taxon>
        <taxon>Bacillati</taxon>
        <taxon>Actinomycetota</taxon>
        <taxon>Rubrobacteria</taxon>
        <taxon>Rubrobacterales</taxon>
        <taxon>Rubrobacteraceae</taxon>
        <taxon>environmental samples</taxon>
    </lineage>
</organism>
<proteinExistence type="predicted"/>